<reference evidence="2 5" key="1">
    <citation type="journal article" date="2011" name="J. Bacteriol.">
        <title>Genome sequence of Halobiforma lacisalsi AJ5, an extremely halophilic archaeon which harbors a bop gene.</title>
        <authorList>
            <person name="Jiang X."/>
            <person name="Wang S."/>
            <person name="Cheng H."/>
            <person name="Huo Y."/>
            <person name="Zhang X."/>
            <person name="Zhu X."/>
            <person name="Han X."/>
            <person name="Ni P."/>
            <person name="Wu M."/>
        </authorList>
    </citation>
    <scope>NUCLEOTIDE SEQUENCE [LARGE SCALE GENOMIC DNA]</scope>
    <source>
        <strain evidence="2 5">AJ5</strain>
    </source>
</reference>
<accession>M0LIF5</accession>
<feature type="transmembrane region" description="Helical" evidence="1">
    <location>
        <begin position="86"/>
        <end position="104"/>
    </location>
</feature>
<dbReference type="EMBL" id="CP019285">
    <property type="protein sequence ID" value="APW96448.1"/>
    <property type="molecule type" value="Genomic_DNA"/>
</dbReference>
<organism evidence="3 4">
    <name type="scientific">Natronobacterium lacisalsi AJ5</name>
    <dbReference type="NCBI Taxonomy" id="358396"/>
    <lineage>
        <taxon>Archaea</taxon>
        <taxon>Methanobacteriati</taxon>
        <taxon>Methanobacteriota</taxon>
        <taxon>Stenosarchaea group</taxon>
        <taxon>Halobacteria</taxon>
        <taxon>Halobacteriales</taxon>
        <taxon>Natrialbaceae</taxon>
        <taxon>Natronobacterium</taxon>
    </lineage>
</organism>
<name>M0LIF5_NATLA</name>
<dbReference type="RefSeq" id="WP_007142357.1">
    <property type="nucleotide sequence ID" value="NZ_AOLZ01000043.1"/>
</dbReference>
<dbReference type="AlphaFoldDB" id="M0LIF5"/>
<reference evidence="2" key="3">
    <citation type="submission" date="2017-01" db="EMBL/GenBank/DDBJ databases">
        <authorList>
            <person name="Mah S.A."/>
            <person name="Swanson W.J."/>
            <person name="Moy G.W."/>
            <person name="Vacquier V.D."/>
        </authorList>
    </citation>
    <scope>NUCLEOTIDE SEQUENCE</scope>
    <source>
        <strain evidence="2">AJ5</strain>
    </source>
</reference>
<keyword evidence="1" id="KW-1133">Transmembrane helix</keyword>
<dbReference type="KEGG" id="hlc:CHINAEXTREME01115"/>
<proteinExistence type="predicted"/>
<evidence type="ECO:0000313" key="3">
    <source>
        <dbReference type="EMBL" id="EMA31780.1"/>
    </source>
</evidence>
<dbReference type="Proteomes" id="UP000186547">
    <property type="component" value="Chromosome"/>
</dbReference>
<feature type="transmembrane region" description="Helical" evidence="1">
    <location>
        <begin position="16"/>
        <end position="35"/>
    </location>
</feature>
<evidence type="ECO:0000256" key="1">
    <source>
        <dbReference type="SAM" id="Phobius"/>
    </source>
</evidence>
<reference evidence="3 4" key="2">
    <citation type="journal article" date="2014" name="PLoS Genet.">
        <title>Phylogenetically driven sequencing of extremely halophilic archaea reveals strategies for static and dynamic osmo-response.</title>
        <authorList>
            <person name="Becker E.A."/>
            <person name="Seitzer P.M."/>
            <person name="Tritt A."/>
            <person name="Larsen D."/>
            <person name="Krusor M."/>
            <person name="Yao A.I."/>
            <person name="Wu D."/>
            <person name="Madern D."/>
            <person name="Eisen J.A."/>
            <person name="Darling A.E."/>
            <person name="Facciotti M.T."/>
        </authorList>
    </citation>
    <scope>NUCLEOTIDE SEQUENCE [LARGE SCALE GENOMIC DNA]</scope>
    <source>
        <strain evidence="3 4">AJ5</strain>
    </source>
</reference>
<protein>
    <submittedName>
        <fullName evidence="3">Uncharacterized protein</fullName>
    </submittedName>
</protein>
<evidence type="ECO:0000313" key="5">
    <source>
        <dbReference type="Proteomes" id="UP000186547"/>
    </source>
</evidence>
<keyword evidence="1" id="KW-0472">Membrane</keyword>
<dbReference type="Proteomes" id="UP000011555">
    <property type="component" value="Unassembled WGS sequence"/>
</dbReference>
<keyword evidence="4" id="KW-1185">Reference proteome</keyword>
<evidence type="ECO:0000313" key="4">
    <source>
        <dbReference type="Proteomes" id="UP000011555"/>
    </source>
</evidence>
<evidence type="ECO:0000313" key="2">
    <source>
        <dbReference type="EMBL" id="APW96448.1"/>
    </source>
</evidence>
<sequence>MERLEPIAERIRSRPVLAVFGVLAALPTVLVVVSFRQPVALPNGVLPAFEFLFRLLVYAPVVFLRTVLLEPIGLGILFAVPGLEQAAVVATLLGFYYVVSHLLVRLGRVLMEQLSEPGLEGR</sequence>
<dbReference type="GeneID" id="30919681"/>
<gene>
    <name evidence="3" type="ORF">C445_13235</name>
    <name evidence="2" type="ORF">CHINAEXTREME_01115</name>
</gene>
<dbReference type="EMBL" id="AOLZ01000043">
    <property type="protein sequence ID" value="EMA31780.1"/>
    <property type="molecule type" value="Genomic_DNA"/>
</dbReference>
<keyword evidence="1" id="KW-0812">Transmembrane</keyword>
<feature type="transmembrane region" description="Helical" evidence="1">
    <location>
        <begin position="55"/>
        <end position="79"/>
    </location>
</feature>